<dbReference type="PROSITE" id="PS51217">
    <property type="entry name" value="UVRD_HELICASE_CTER"/>
    <property type="match status" value="1"/>
</dbReference>
<dbReference type="Gene3D" id="3.40.50.300">
    <property type="entry name" value="P-loop containing nucleotide triphosphate hydrolases"/>
    <property type="match status" value="4"/>
</dbReference>
<evidence type="ECO:0000256" key="10">
    <source>
        <dbReference type="ARBA" id="ARBA00023235"/>
    </source>
</evidence>
<evidence type="ECO:0000256" key="5">
    <source>
        <dbReference type="ARBA" id="ARBA00022806"/>
    </source>
</evidence>
<evidence type="ECO:0000256" key="3">
    <source>
        <dbReference type="ARBA" id="ARBA00022763"/>
    </source>
</evidence>
<dbReference type="Pfam" id="PF13361">
    <property type="entry name" value="UvrD_C"/>
    <property type="match status" value="1"/>
</dbReference>
<evidence type="ECO:0000259" key="17">
    <source>
        <dbReference type="PROSITE" id="PS51198"/>
    </source>
</evidence>
<evidence type="ECO:0000313" key="20">
    <source>
        <dbReference type="Proteomes" id="UP001217500"/>
    </source>
</evidence>
<dbReference type="GO" id="GO:0000725">
    <property type="term" value="P:recombinational repair"/>
    <property type="evidence" value="ECO:0007669"/>
    <property type="project" value="TreeGrafter"/>
</dbReference>
<protein>
    <recommendedName>
        <fullName evidence="12">DNA 3'-5' helicase</fullName>
        <ecNumber evidence="12">5.6.2.4</ecNumber>
    </recommendedName>
    <alternativeName>
        <fullName evidence="13">DNA 3'-5' helicase II</fullName>
    </alternativeName>
</protein>
<dbReference type="InterPro" id="IPR014016">
    <property type="entry name" value="UvrD-like_ATP-bd"/>
</dbReference>
<dbReference type="Gene3D" id="3.90.320.10">
    <property type="match status" value="1"/>
</dbReference>
<dbReference type="GO" id="GO:0033202">
    <property type="term" value="C:DNA helicase complex"/>
    <property type="evidence" value="ECO:0007669"/>
    <property type="project" value="TreeGrafter"/>
</dbReference>
<evidence type="ECO:0000256" key="7">
    <source>
        <dbReference type="ARBA" id="ARBA00022840"/>
    </source>
</evidence>
<evidence type="ECO:0000256" key="6">
    <source>
        <dbReference type="ARBA" id="ARBA00022839"/>
    </source>
</evidence>
<keyword evidence="20" id="KW-1185">Reference proteome</keyword>
<feature type="compositionally biased region" description="Pro residues" evidence="16">
    <location>
        <begin position="950"/>
        <end position="959"/>
    </location>
</feature>
<dbReference type="Proteomes" id="UP001217500">
    <property type="component" value="Chromosome"/>
</dbReference>
<keyword evidence="5 15" id="KW-0347">Helicase</keyword>
<organism evidence="19 20">
    <name type="scientific">Gimibacter soli</name>
    <dbReference type="NCBI Taxonomy" id="3024400"/>
    <lineage>
        <taxon>Bacteria</taxon>
        <taxon>Pseudomonadati</taxon>
        <taxon>Pseudomonadota</taxon>
        <taxon>Alphaproteobacteria</taxon>
        <taxon>Kordiimonadales</taxon>
        <taxon>Temperatibacteraceae</taxon>
        <taxon>Gimibacter</taxon>
    </lineage>
</organism>
<dbReference type="InterPro" id="IPR011335">
    <property type="entry name" value="Restrct_endonuc-II-like"/>
</dbReference>
<keyword evidence="2 15" id="KW-0547">Nucleotide-binding</keyword>
<keyword evidence="8" id="KW-0238">DNA-binding</keyword>
<dbReference type="PROSITE" id="PS51198">
    <property type="entry name" value="UVRD_HELICASE_ATP_BIND"/>
    <property type="match status" value="1"/>
</dbReference>
<accession>A0AAE9XUZ8</accession>
<comment type="catalytic activity">
    <reaction evidence="14">
        <text>ATP + H2O = ADP + phosphate + H(+)</text>
        <dbReference type="Rhea" id="RHEA:13065"/>
        <dbReference type="ChEBI" id="CHEBI:15377"/>
        <dbReference type="ChEBI" id="CHEBI:15378"/>
        <dbReference type="ChEBI" id="CHEBI:30616"/>
        <dbReference type="ChEBI" id="CHEBI:43474"/>
        <dbReference type="ChEBI" id="CHEBI:456216"/>
        <dbReference type="EC" id="5.6.2.4"/>
    </reaction>
</comment>
<dbReference type="Gene3D" id="1.10.486.10">
    <property type="entry name" value="PCRA, domain 4"/>
    <property type="match status" value="1"/>
</dbReference>
<keyword evidence="1" id="KW-0540">Nuclease</keyword>
<dbReference type="KEGG" id="gso:PH603_00230"/>
<dbReference type="RefSeq" id="WP_289503902.1">
    <property type="nucleotide sequence ID" value="NZ_CP116805.1"/>
</dbReference>
<dbReference type="GO" id="GO:0005829">
    <property type="term" value="C:cytosol"/>
    <property type="evidence" value="ECO:0007669"/>
    <property type="project" value="TreeGrafter"/>
</dbReference>
<dbReference type="GO" id="GO:0003677">
    <property type="term" value="F:DNA binding"/>
    <property type="evidence" value="ECO:0007669"/>
    <property type="project" value="UniProtKB-KW"/>
</dbReference>
<dbReference type="NCBIfam" id="TIGR02784">
    <property type="entry name" value="addA_alphas"/>
    <property type="match status" value="1"/>
</dbReference>
<evidence type="ECO:0000256" key="16">
    <source>
        <dbReference type="SAM" id="MobiDB-lite"/>
    </source>
</evidence>
<feature type="domain" description="UvrD-like helicase ATP-binding" evidence="17">
    <location>
        <begin position="3"/>
        <end position="488"/>
    </location>
</feature>
<evidence type="ECO:0000259" key="18">
    <source>
        <dbReference type="PROSITE" id="PS51217"/>
    </source>
</evidence>
<gene>
    <name evidence="19" type="primary">addA</name>
    <name evidence="19" type="ORF">PH603_00230</name>
</gene>
<dbReference type="GO" id="GO:0005524">
    <property type="term" value="F:ATP binding"/>
    <property type="evidence" value="ECO:0007669"/>
    <property type="project" value="UniProtKB-UniRule"/>
</dbReference>
<keyword evidence="3" id="KW-0227">DNA damage</keyword>
<dbReference type="AlphaFoldDB" id="A0AAE9XUZ8"/>
<evidence type="ECO:0000256" key="1">
    <source>
        <dbReference type="ARBA" id="ARBA00022722"/>
    </source>
</evidence>
<reference evidence="19" key="1">
    <citation type="submission" date="2023-01" db="EMBL/GenBank/DDBJ databases">
        <title>The genome sequence of Kordiimonadaceae bacterium 6D33.</title>
        <authorList>
            <person name="Liu Y."/>
        </authorList>
    </citation>
    <scope>NUCLEOTIDE SEQUENCE</scope>
    <source>
        <strain evidence="19">6D33</strain>
    </source>
</reference>
<dbReference type="InterPro" id="IPR014017">
    <property type="entry name" value="DNA_helicase_UvrD-like_C"/>
</dbReference>
<dbReference type="InterPro" id="IPR038726">
    <property type="entry name" value="PDDEXK_AddAB-type"/>
</dbReference>
<dbReference type="GO" id="GO:0043138">
    <property type="term" value="F:3'-5' DNA helicase activity"/>
    <property type="evidence" value="ECO:0007669"/>
    <property type="project" value="UniProtKB-EC"/>
</dbReference>
<dbReference type="InterPro" id="IPR014151">
    <property type="entry name" value="DNA_helicase_AddA"/>
</dbReference>
<evidence type="ECO:0000256" key="11">
    <source>
        <dbReference type="ARBA" id="ARBA00034617"/>
    </source>
</evidence>
<evidence type="ECO:0000256" key="4">
    <source>
        <dbReference type="ARBA" id="ARBA00022801"/>
    </source>
</evidence>
<dbReference type="GO" id="GO:0004527">
    <property type="term" value="F:exonuclease activity"/>
    <property type="evidence" value="ECO:0007669"/>
    <property type="project" value="UniProtKB-KW"/>
</dbReference>
<keyword evidence="4 15" id="KW-0378">Hydrolase</keyword>
<keyword evidence="6" id="KW-0269">Exonuclease</keyword>
<dbReference type="PANTHER" id="PTHR11070:SF2">
    <property type="entry name" value="ATP-DEPENDENT DNA HELICASE SRS2"/>
    <property type="match status" value="1"/>
</dbReference>
<dbReference type="SUPFAM" id="SSF52980">
    <property type="entry name" value="Restriction endonuclease-like"/>
    <property type="match status" value="1"/>
</dbReference>
<evidence type="ECO:0000256" key="8">
    <source>
        <dbReference type="ARBA" id="ARBA00023125"/>
    </source>
</evidence>
<evidence type="ECO:0000256" key="15">
    <source>
        <dbReference type="PROSITE-ProRule" id="PRU00560"/>
    </source>
</evidence>
<dbReference type="InterPro" id="IPR011604">
    <property type="entry name" value="PDDEXK-like_dom_sf"/>
</dbReference>
<dbReference type="EC" id="5.6.2.4" evidence="12"/>
<dbReference type="PANTHER" id="PTHR11070">
    <property type="entry name" value="UVRD / RECB / PCRA DNA HELICASE FAMILY MEMBER"/>
    <property type="match status" value="1"/>
</dbReference>
<dbReference type="SUPFAM" id="SSF52540">
    <property type="entry name" value="P-loop containing nucleoside triphosphate hydrolases"/>
    <property type="match status" value="1"/>
</dbReference>
<dbReference type="InterPro" id="IPR000212">
    <property type="entry name" value="DNA_helicase_UvrD/REP"/>
</dbReference>
<comment type="catalytic activity">
    <reaction evidence="11">
        <text>Couples ATP hydrolysis with the unwinding of duplex DNA by translocating in the 3'-5' direction.</text>
        <dbReference type="EC" id="5.6.2.4"/>
    </reaction>
</comment>
<evidence type="ECO:0000256" key="14">
    <source>
        <dbReference type="ARBA" id="ARBA00048988"/>
    </source>
</evidence>
<dbReference type="EMBL" id="CP116805">
    <property type="protein sequence ID" value="WCL54183.1"/>
    <property type="molecule type" value="Genomic_DNA"/>
</dbReference>
<evidence type="ECO:0000313" key="19">
    <source>
        <dbReference type="EMBL" id="WCL54183.1"/>
    </source>
</evidence>
<feature type="binding site" evidence="15">
    <location>
        <begin position="24"/>
        <end position="31"/>
    </location>
    <ligand>
        <name>ATP</name>
        <dbReference type="ChEBI" id="CHEBI:30616"/>
    </ligand>
</feature>
<evidence type="ECO:0000256" key="9">
    <source>
        <dbReference type="ARBA" id="ARBA00023204"/>
    </source>
</evidence>
<feature type="region of interest" description="Disordered" evidence="16">
    <location>
        <begin position="948"/>
        <end position="973"/>
    </location>
</feature>
<evidence type="ECO:0000256" key="2">
    <source>
        <dbReference type="ARBA" id="ARBA00022741"/>
    </source>
</evidence>
<feature type="domain" description="UvrD-like helicase C-terminal" evidence="18">
    <location>
        <begin position="526"/>
        <end position="795"/>
    </location>
</feature>
<keyword evidence="10" id="KW-0413">Isomerase</keyword>
<dbReference type="InterPro" id="IPR027417">
    <property type="entry name" value="P-loop_NTPase"/>
</dbReference>
<dbReference type="Pfam" id="PF00580">
    <property type="entry name" value="UvrD-helicase"/>
    <property type="match status" value="1"/>
</dbReference>
<proteinExistence type="predicted"/>
<keyword evidence="7 15" id="KW-0067">ATP-binding</keyword>
<evidence type="ECO:0000256" key="12">
    <source>
        <dbReference type="ARBA" id="ARBA00034808"/>
    </source>
</evidence>
<evidence type="ECO:0000256" key="13">
    <source>
        <dbReference type="ARBA" id="ARBA00034923"/>
    </source>
</evidence>
<name>A0AAE9XUZ8_9PROT</name>
<sequence>MSGPQMTKAQERATNPALTAWVAASAGTGKTHVLTARVLRLMVTGTHPERILCLTFTKAAAAEMKSRIFAELGEWTRLTDAELAGRILVRTGERANADMLARVRRLFALVLDLPGGLKIMTFHSFCQSLLGRFPLEAGIAPGFEGMEEALAGEVMAGARDEMLARTRLKHEVALRAALDTVAARVTENTFDEVIGDLAFYGPLMARSMAAYGSADGMVAALRRSLGISPDDTADRIRAAACAPTAMDETGLRALAAAMMEGSASEADRARPLADFMAAEEAEREALFDALSLVFLTQKYEPRKTVANKPTLAANPALAEVIAKETARLLFVRERLTAATVAETTAALLALGAAMLDAYRTVKAERGLIDFDDMIQRSVQLLENEGIAAWILFKLDGEIDHILVDEAQDTNRDQWSVVEAVANEFFSGAGARDVQRTVFAVGDDKQSIFSFQRADPREFIEARNRLFTRAEGAEAATDTVPLDRSFRSGEAVLALVDAVFHDEAPARLGLTATDASVRHDFSRKGAGGLVELWPLEVPRGSEDAAVEAWTPPLVQEEVDDAAQRTAWRIARRIRDMIRKGEILVSKARPITAGDILILVRKRGAIADHLVRALKRLQVPVAGRDRMVLTEELPVMDLMALARAVLQPGDDLTLATVLKSPFIGVGEQSLYDLAYGRGEISLWASLAARAHERDDWKAAYGWMLQALNAADHLTPFDFMNRILGPLGGREKLAARLGADIHDPVDAFMAEALAYERTAAPSLLGFLTHVERAGAEVKRDMEAAGGAVRVMTCHGAKGLQAPIVFLTDLTSLPDISKDGRILDFAPEDGGAPLLMWSKEGATLPLVTRLKGDLKAKAIAEYRRLLYVALTRAEDRLYVAGWQGKKAAGDDSWFAAIEEGFKRLGAAEMNGPDGLTILRHEVQQTAEVRAAEKGEAARAAVLPPAWLRVAAPSEPVPPRPLAPSRPDDDEPAAASPLAARAARRFARGKLVHALLEWLPEMDAADRPAAAARYLAEPAHGLTVAEQAALAREVDAILNDPVFAPLFGPGSRAEVPVAGVIGGRALAGQVDRLVAIGNQILIVDYKTNRPPPEVVEGVAPLYMKQMALYRAALKALHPGKRIRAALLWTDGARLMELPEERLEEALDELMASGRNDGITSA</sequence>
<keyword evidence="9" id="KW-0234">DNA repair</keyword>
<dbReference type="Pfam" id="PF12705">
    <property type="entry name" value="PDDEXK_1"/>
    <property type="match status" value="1"/>
</dbReference>